<organism evidence="3 4">
    <name type="scientific">Aspergillus oryzae</name>
    <name type="common">Yellow koji mold</name>
    <dbReference type="NCBI Taxonomy" id="5062"/>
    <lineage>
        <taxon>Eukaryota</taxon>
        <taxon>Fungi</taxon>
        <taxon>Dikarya</taxon>
        <taxon>Ascomycota</taxon>
        <taxon>Pezizomycotina</taxon>
        <taxon>Eurotiomycetes</taxon>
        <taxon>Eurotiomycetidae</taxon>
        <taxon>Eurotiales</taxon>
        <taxon>Aspergillaceae</taxon>
        <taxon>Aspergillus</taxon>
        <taxon>Aspergillus subgen. Circumdati</taxon>
    </lineage>
</organism>
<dbReference type="eggNOG" id="KOG1843">
    <property type="taxonomic scope" value="Eukaryota"/>
</dbReference>
<dbReference type="Pfam" id="PF04366">
    <property type="entry name" value="Ysc84"/>
    <property type="match status" value="1"/>
</dbReference>
<comment type="caution">
    <text evidence="3">The sequence shown here is derived from an EMBL/GenBank/DDBJ whole genome shotgun (WGS) entry which is preliminary data.</text>
</comment>
<feature type="compositionally biased region" description="Polar residues" evidence="1">
    <location>
        <begin position="312"/>
        <end position="331"/>
    </location>
</feature>
<feature type="compositionally biased region" description="Basic and acidic residues" evidence="1">
    <location>
        <begin position="337"/>
        <end position="353"/>
    </location>
</feature>
<dbReference type="InterPro" id="IPR033643">
    <property type="entry name" value="SYLF_SH3YL1-like"/>
</dbReference>
<dbReference type="VEuPathDB" id="FungiDB:AO090038000109"/>
<sequence length="366" mass="38692">MPRGLHNPLPASLRSECKKATQILESFLTAPYFGNPGKELPGKVLVNAKGLAICTVAKAGFLGSARFGSGLVIARLDDGSWSAPSAISLTGAGFGGQVGFELTDFVFILDDAGLRSFLRMGSLTLGANISIAFGPVGRNAEFTSNATMEGISTMYAYSKTKGLFGGISIEGGLMVERRHANKKLYKSKVSASQLLGGEIPPPLDATPLLQLLQSSSFQQRGAIPHSQPTTREPTTRGLNPVPQGPELPTGPENQSPAELSPEEVQPTARHFPAELHWESSLSLPSELPAETIINIPDEPTATPVSAEERPQTRTPASTGVESKPHGTSTPETAPLEIRSEPTTDTPAELKRPIVVEPEVCAPSQTV</sequence>
<evidence type="ECO:0000259" key="2">
    <source>
        <dbReference type="Pfam" id="PF04366"/>
    </source>
</evidence>
<evidence type="ECO:0000313" key="4">
    <source>
        <dbReference type="Proteomes" id="UP000190312"/>
    </source>
</evidence>
<dbReference type="PANTHER" id="PTHR15629">
    <property type="entry name" value="SH3YL1 PROTEIN"/>
    <property type="match status" value="1"/>
</dbReference>
<gene>
    <name evidence="3" type="ORF">OAory_01112530</name>
</gene>
<dbReference type="PANTHER" id="PTHR15629:SF2">
    <property type="entry name" value="SH3 DOMAIN-CONTAINING YSC84-LIKE PROTEIN 1"/>
    <property type="match status" value="1"/>
</dbReference>
<feature type="domain" description="Ysc84 actin-binding" evidence="2">
    <location>
        <begin position="90"/>
        <end position="214"/>
    </location>
</feature>
<dbReference type="CDD" id="cd11525">
    <property type="entry name" value="SYLF_SH3YL1_like"/>
    <property type="match status" value="1"/>
</dbReference>
<dbReference type="OrthoDB" id="276151at2759"/>
<dbReference type="InterPro" id="IPR051702">
    <property type="entry name" value="SH3_domain_YSC84-like"/>
</dbReference>
<evidence type="ECO:0000256" key="1">
    <source>
        <dbReference type="SAM" id="MobiDB-lite"/>
    </source>
</evidence>
<dbReference type="GO" id="GO:0030479">
    <property type="term" value="C:actin cortical patch"/>
    <property type="evidence" value="ECO:0007669"/>
    <property type="project" value="TreeGrafter"/>
</dbReference>
<dbReference type="EMBL" id="MKZY01000010">
    <property type="protein sequence ID" value="OOO04916.1"/>
    <property type="molecule type" value="Genomic_DNA"/>
</dbReference>
<dbReference type="GO" id="GO:0051017">
    <property type="term" value="P:actin filament bundle assembly"/>
    <property type="evidence" value="ECO:0007669"/>
    <property type="project" value="TreeGrafter"/>
</dbReference>
<evidence type="ECO:0000313" key="3">
    <source>
        <dbReference type="EMBL" id="OOO04916.1"/>
    </source>
</evidence>
<dbReference type="GO" id="GO:0051666">
    <property type="term" value="P:actin cortical patch localization"/>
    <property type="evidence" value="ECO:0007669"/>
    <property type="project" value="TreeGrafter"/>
</dbReference>
<feature type="region of interest" description="Disordered" evidence="1">
    <location>
        <begin position="296"/>
        <end position="366"/>
    </location>
</feature>
<proteinExistence type="predicted"/>
<accession>A0A1S9D7N1</accession>
<dbReference type="AlphaFoldDB" id="A0A1S9D7N1"/>
<dbReference type="GO" id="GO:0051015">
    <property type="term" value="F:actin filament binding"/>
    <property type="evidence" value="ECO:0007669"/>
    <property type="project" value="TreeGrafter"/>
</dbReference>
<protein>
    <recommendedName>
        <fullName evidence="2">Ysc84 actin-binding domain-containing protein</fullName>
    </recommendedName>
</protein>
<dbReference type="InterPro" id="IPR007461">
    <property type="entry name" value="Ysc84_actin-binding"/>
</dbReference>
<reference evidence="3 4" key="1">
    <citation type="submission" date="2016-10" db="EMBL/GenBank/DDBJ databases">
        <title>Genome sequencing of Aspergillus oryzae BCC7051.</title>
        <authorList>
            <person name="Thammarongtham C."/>
            <person name="Vorapreeda T."/>
            <person name="Nookaew I."/>
            <person name="Srisuk T."/>
            <person name="Land M."/>
            <person name="Jeennor S."/>
            <person name="Laoteng K."/>
        </authorList>
    </citation>
    <scope>NUCLEOTIDE SEQUENCE [LARGE SCALE GENOMIC DNA]</scope>
    <source>
        <strain evidence="3 4">BCC7051</strain>
    </source>
</reference>
<name>A0A1S9D7N1_ASPOZ</name>
<feature type="region of interest" description="Disordered" evidence="1">
    <location>
        <begin position="217"/>
        <end position="267"/>
    </location>
</feature>
<dbReference type="Proteomes" id="UP000190312">
    <property type="component" value="Unassembled WGS sequence"/>
</dbReference>
<dbReference type="GO" id="GO:0035091">
    <property type="term" value="F:phosphatidylinositol binding"/>
    <property type="evidence" value="ECO:0007669"/>
    <property type="project" value="TreeGrafter"/>
</dbReference>